<sequence>MQLSQYLQLILCRIKCEKVAFPISIHQALMGYTLQFTYQIIRIVQNLQLFQVDYNQEFRKSLQIYNSYKLFSNDQNQLQQPYNFLNLNYLIRCFQVQYHSGKHFFHVKFQSSQQLIQTVSKLNIYILFLFNSKLILLIMNLQMEISVPSYYHQIKLALRKNFIVLQQFHFLELFHKIVSLLHNHFRIQISSQNKHSTLLRIQIPRLQLILHKIQLYPLPLVPSFNAFIILLIMNFQFKIDKQIQRNYFLY</sequence>
<keyword evidence="1" id="KW-0472">Membrane</keyword>
<gene>
    <name evidence="2" type="ORF">TTHERM_000191649</name>
</gene>
<reference evidence="3" key="1">
    <citation type="journal article" date="2006" name="PLoS Biol.">
        <title>Macronuclear genome sequence of the ciliate Tetrahymena thermophila, a model eukaryote.</title>
        <authorList>
            <person name="Eisen J.A."/>
            <person name="Coyne R.S."/>
            <person name="Wu M."/>
            <person name="Wu D."/>
            <person name="Thiagarajan M."/>
            <person name="Wortman J.R."/>
            <person name="Badger J.H."/>
            <person name="Ren Q."/>
            <person name="Amedeo P."/>
            <person name="Jones K.M."/>
            <person name="Tallon L.J."/>
            <person name="Delcher A.L."/>
            <person name="Salzberg S.L."/>
            <person name="Silva J.C."/>
            <person name="Haas B.J."/>
            <person name="Majoros W.H."/>
            <person name="Farzad M."/>
            <person name="Carlton J.M."/>
            <person name="Smith R.K. Jr."/>
            <person name="Garg J."/>
            <person name="Pearlman R.E."/>
            <person name="Karrer K.M."/>
            <person name="Sun L."/>
            <person name="Manning G."/>
            <person name="Elde N.C."/>
            <person name="Turkewitz A.P."/>
            <person name="Asai D.J."/>
            <person name="Wilkes D.E."/>
            <person name="Wang Y."/>
            <person name="Cai H."/>
            <person name="Collins K."/>
            <person name="Stewart B.A."/>
            <person name="Lee S.R."/>
            <person name="Wilamowska K."/>
            <person name="Weinberg Z."/>
            <person name="Ruzzo W.L."/>
            <person name="Wloga D."/>
            <person name="Gaertig J."/>
            <person name="Frankel J."/>
            <person name="Tsao C.-C."/>
            <person name="Gorovsky M.A."/>
            <person name="Keeling P.J."/>
            <person name="Waller R.F."/>
            <person name="Patron N.J."/>
            <person name="Cherry J.M."/>
            <person name="Stover N.A."/>
            <person name="Krieger C.J."/>
            <person name="del Toro C."/>
            <person name="Ryder H.F."/>
            <person name="Williamson S.C."/>
            <person name="Barbeau R.A."/>
            <person name="Hamilton E.P."/>
            <person name="Orias E."/>
        </authorList>
    </citation>
    <scope>NUCLEOTIDE SEQUENCE [LARGE SCALE GENOMIC DNA]</scope>
    <source>
        <strain evidence="3">SB210</strain>
    </source>
</reference>
<dbReference type="RefSeq" id="XP_012653230.1">
    <property type="nucleotide sequence ID" value="XM_012797776.1"/>
</dbReference>
<keyword evidence="3" id="KW-1185">Reference proteome</keyword>
<name>W7XA80_TETTS</name>
<dbReference type="GeneID" id="24437734"/>
<evidence type="ECO:0000256" key="1">
    <source>
        <dbReference type="SAM" id="Phobius"/>
    </source>
</evidence>
<dbReference type="EMBL" id="GG662693">
    <property type="protein sequence ID" value="EWS74257.1"/>
    <property type="molecule type" value="Genomic_DNA"/>
</dbReference>
<accession>W7XA80</accession>
<feature type="transmembrane region" description="Helical" evidence="1">
    <location>
        <begin position="215"/>
        <end position="235"/>
    </location>
</feature>
<evidence type="ECO:0000313" key="3">
    <source>
        <dbReference type="Proteomes" id="UP000009168"/>
    </source>
</evidence>
<dbReference type="KEGG" id="tet:TTHERM_000191649"/>
<organism evidence="2 3">
    <name type="scientific">Tetrahymena thermophila (strain SB210)</name>
    <dbReference type="NCBI Taxonomy" id="312017"/>
    <lineage>
        <taxon>Eukaryota</taxon>
        <taxon>Sar</taxon>
        <taxon>Alveolata</taxon>
        <taxon>Ciliophora</taxon>
        <taxon>Intramacronucleata</taxon>
        <taxon>Oligohymenophorea</taxon>
        <taxon>Hymenostomatida</taxon>
        <taxon>Tetrahymenina</taxon>
        <taxon>Tetrahymenidae</taxon>
        <taxon>Tetrahymena</taxon>
    </lineage>
</organism>
<dbReference type="Proteomes" id="UP000009168">
    <property type="component" value="Unassembled WGS sequence"/>
</dbReference>
<dbReference type="AlphaFoldDB" id="W7XA80"/>
<keyword evidence="1 2" id="KW-0812">Transmembrane</keyword>
<protein>
    <submittedName>
        <fullName evidence="2">Transmembrane protein, putative</fullName>
    </submittedName>
</protein>
<keyword evidence="1" id="KW-1133">Transmembrane helix</keyword>
<proteinExistence type="predicted"/>
<evidence type="ECO:0000313" key="2">
    <source>
        <dbReference type="EMBL" id="EWS74257.1"/>
    </source>
</evidence>
<dbReference type="InParanoid" id="W7XA80"/>